<dbReference type="CDD" id="cd01650">
    <property type="entry name" value="RT_nLTR_like"/>
    <property type="match status" value="1"/>
</dbReference>
<feature type="region of interest" description="Disordered" evidence="1">
    <location>
        <begin position="447"/>
        <end position="475"/>
    </location>
</feature>
<organism evidence="3">
    <name type="scientific">Lygus hesperus</name>
    <name type="common">Western plant bug</name>
    <dbReference type="NCBI Taxonomy" id="30085"/>
    <lineage>
        <taxon>Eukaryota</taxon>
        <taxon>Metazoa</taxon>
        <taxon>Ecdysozoa</taxon>
        <taxon>Arthropoda</taxon>
        <taxon>Hexapoda</taxon>
        <taxon>Insecta</taxon>
        <taxon>Pterygota</taxon>
        <taxon>Neoptera</taxon>
        <taxon>Paraneoptera</taxon>
        <taxon>Hemiptera</taxon>
        <taxon>Heteroptera</taxon>
        <taxon>Panheteroptera</taxon>
        <taxon>Cimicomorpha</taxon>
        <taxon>Miridae</taxon>
        <taxon>Mirini</taxon>
        <taxon>Lygus</taxon>
    </lineage>
</organism>
<dbReference type="PROSITE" id="PS50878">
    <property type="entry name" value="RT_POL"/>
    <property type="match status" value="1"/>
</dbReference>
<gene>
    <name evidence="3" type="ORF">CM83_2293</name>
</gene>
<name>A0A0A9Y7Q6_LYGHE</name>
<evidence type="ECO:0000256" key="1">
    <source>
        <dbReference type="SAM" id="MobiDB-lite"/>
    </source>
</evidence>
<accession>A0A0A9Y7Q6</accession>
<dbReference type="SUPFAM" id="SSF56672">
    <property type="entry name" value="DNA/RNA polymerases"/>
    <property type="match status" value="1"/>
</dbReference>
<feature type="domain" description="Reverse transcriptase" evidence="2">
    <location>
        <begin position="59"/>
        <end position="324"/>
    </location>
</feature>
<dbReference type="InterPro" id="IPR043502">
    <property type="entry name" value="DNA/RNA_pol_sf"/>
</dbReference>
<dbReference type="Pfam" id="PF00078">
    <property type="entry name" value="RVT_1"/>
    <property type="match status" value="1"/>
</dbReference>
<feature type="non-terminal residue" evidence="3">
    <location>
        <position position="1"/>
    </location>
</feature>
<reference evidence="3" key="2">
    <citation type="submission" date="2014-07" db="EMBL/GenBank/DDBJ databases">
        <authorList>
            <person name="Hull J."/>
        </authorList>
    </citation>
    <scope>NUCLEOTIDE SEQUENCE</scope>
</reference>
<sequence length="475" mass="54703">LEEPLQLSIFSAFFTPGEVRNVVNRSNSKKAPGADLITQQLVKALPRRPIVFLTQIYNAILRTTHFPSKWKHAQIILIKKPNKRRDDPLSYRPISLLSIFSKMFERLLLPRLLSYLAPLLPDTQFGFRPGHSCPQQLYRVVQTILDTYEEKKVCLGVYLDTEKAFDKVWHKGLLYKLKPHLPDTHYRLIMSWLSTRTFSVRIGQHSSASKPISAGVPQGSVLGPFLYLLYVKDMPSHEQLVTAQFADDSAALCKAQTVSEAQSTLQLHMNELENWCSKWKITMNPQKSSQVLFTYLRNVSTPRVELLGDPIPETDVVRYLGLHLDRKLTWNSHIKYLVGKIRNRIHQLKHLLSRNSPLSLNTKCHIYIMLVRPIWQYSCGLWGAASSSQVKRVQVAQNRVLRMITDAPWYVRNSTLHSDLDIPTVNEVIKKSYTSLHESMAHHGNPLALEIVSNPPPTRNSRRLKRKRPEDWLEE</sequence>
<keyword evidence="3" id="KW-0548">Nucleotidyltransferase</keyword>
<proteinExistence type="predicted"/>
<keyword evidence="3" id="KW-0808">Transferase</keyword>
<evidence type="ECO:0000259" key="2">
    <source>
        <dbReference type="PROSITE" id="PS50878"/>
    </source>
</evidence>
<dbReference type="PANTHER" id="PTHR33332">
    <property type="entry name" value="REVERSE TRANSCRIPTASE DOMAIN-CONTAINING PROTEIN"/>
    <property type="match status" value="1"/>
</dbReference>
<evidence type="ECO:0000313" key="3">
    <source>
        <dbReference type="EMBL" id="JAG27108.1"/>
    </source>
</evidence>
<dbReference type="InterPro" id="IPR000477">
    <property type="entry name" value="RT_dom"/>
</dbReference>
<reference evidence="3" key="1">
    <citation type="journal article" date="2014" name="PLoS ONE">
        <title>Transcriptome-Based Identification of ABC Transporters in the Western Tarnished Plant Bug Lygus hesperus.</title>
        <authorList>
            <person name="Hull J.J."/>
            <person name="Chaney K."/>
            <person name="Geib S.M."/>
            <person name="Fabrick J.A."/>
            <person name="Brent C.S."/>
            <person name="Walsh D."/>
            <person name="Lavine L.C."/>
        </authorList>
    </citation>
    <scope>NUCLEOTIDE SEQUENCE</scope>
</reference>
<keyword evidence="3" id="KW-0695">RNA-directed DNA polymerase</keyword>
<dbReference type="AlphaFoldDB" id="A0A0A9Y7Q6"/>
<protein>
    <submittedName>
        <fullName evidence="3">Putative RNA-directed DNA polymerase from transposon X-element</fullName>
    </submittedName>
</protein>
<dbReference type="GO" id="GO:0003964">
    <property type="term" value="F:RNA-directed DNA polymerase activity"/>
    <property type="evidence" value="ECO:0007669"/>
    <property type="project" value="UniProtKB-KW"/>
</dbReference>
<dbReference type="EMBL" id="GBHO01016496">
    <property type="protein sequence ID" value="JAG27108.1"/>
    <property type="molecule type" value="Transcribed_RNA"/>
</dbReference>